<feature type="binding site" evidence="14">
    <location>
        <begin position="33"/>
        <end position="37"/>
    </location>
    <ligand>
        <name>GTP</name>
        <dbReference type="ChEBI" id="CHEBI:37565"/>
        <label>1</label>
    </ligand>
</feature>
<reference evidence="19" key="1">
    <citation type="submission" date="2018-02" db="EMBL/GenBank/DDBJ databases">
        <authorList>
            <person name="Moore K."/>
            <person name="Momper L."/>
        </authorList>
    </citation>
    <scope>NUCLEOTIDE SEQUENCE [LARGE SCALE GENOMIC DNA]</scope>
    <source>
        <strain evidence="19">ULC18</strain>
    </source>
</reference>
<comment type="similarity">
    <text evidence="16">Belongs to the TRAFAC class TrmE-Era-EngA-EngB-Septin-like GTPase superfamily. FeoB GTPase (TC 9.A.8) family.</text>
</comment>
<keyword evidence="19" id="KW-1185">Reference proteome</keyword>
<comment type="caution">
    <text evidence="18">The sequence shown here is derived from an EMBL/GenBank/DDBJ whole genome shotgun (WGS) entry which is preliminary data.</text>
</comment>
<dbReference type="PROSITE" id="PS51711">
    <property type="entry name" value="G_FEOB"/>
    <property type="match status" value="1"/>
</dbReference>
<keyword evidence="10" id="KW-0406">Ion transport</keyword>
<dbReference type="InterPro" id="IPR050860">
    <property type="entry name" value="FeoB_GTPase"/>
</dbReference>
<evidence type="ECO:0000313" key="18">
    <source>
        <dbReference type="EMBL" id="PSB26255.1"/>
    </source>
</evidence>
<dbReference type="InterPro" id="IPR006073">
    <property type="entry name" value="GTP-bd"/>
</dbReference>
<dbReference type="Proteomes" id="UP000239576">
    <property type="component" value="Unassembled WGS sequence"/>
</dbReference>
<keyword evidence="12 16" id="KW-0472">Membrane</keyword>
<evidence type="ECO:0000256" key="10">
    <source>
        <dbReference type="ARBA" id="ARBA00023065"/>
    </source>
</evidence>
<feature type="transmembrane region" description="Helical" evidence="16">
    <location>
        <begin position="212"/>
        <end position="236"/>
    </location>
</feature>
<dbReference type="SUPFAM" id="SSF52540">
    <property type="entry name" value="P-loop containing nucleoside triphosphate hydrolases"/>
    <property type="match status" value="1"/>
</dbReference>
<feature type="binding site" evidence="14">
    <location>
        <begin position="114"/>
        <end position="117"/>
    </location>
    <ligand>
        <name>GTP</name>
        <dbReference type="ChEBI" id="CHEBI:37565"/>
        <label>1</label>
    </ligand>
</feature>
<keyword evidence="11 14" id="KW-0342">GTP-binding</keyword>
<dbReference type="PRINTS" id="PR00326">
    <property type="entry name" value="GTP1OBG"/>
</dbReference>
<sequence>MRQLAVLGMPNTGKSTFFNRLTGSQAHIGNWPGITVDLMMAEVKLGDELVEVIDLPGIYDLRGFSEDEAVVRRFLEKAPLDLVLMILNATQIDRQLILPLQVKQLGLPAVLLLNMADEAERFGVKVQPDLLAERLGIPVLPISAKYGMGYEAAIAAITEALQQHHALVPVEGLEARLLDDQQLVDDQAAILNGAVQMPLRLSDEWTSRLDRLLLHPVLGLPLFFGIMYLIFQAIYALGTPLQAWLGDGLEWFKGNALEPLLASLPVFIKGFLIDGLYGGIGTVAAFLPVIFLFFLCMAIVEDSGYLSRAAFLMDALMERLGLDGRSFVMALMGFGCNVPAILGTRVMRSPGLRMLSMLIIPFSLCSARLNVFLFMSTALFAANQSSTVIFSLYLLSFAAAFLTAVLFKGKFPSQEPLVLELPPYRFPTLRQMLTRAWCEVKHFWFWSRRFIIFGVIAIWLLNNLPTNVPPASAQTLSGMVGQALQPLFAPLGINPQLTVALFFGFIAKEIVLGGLAVIYGKASGGELAGAIAQQIDWVQAYSFMLFTLLYVPCLSTVAVLKSESKSLKFTLLSVGWSLSLAWLVSFVFYQGARLLGF</sequence>
<keyword evidence="15" id="KW-0460">Magnesium</keyword>
<dbReference type="GO" id="GO:0015093">
    <property type="term" value="F:ferrous iron transmembrane transporter activity"/>
    <property type="evidence" value="ECO:0007669"/>
    <property type="project" value="UniProtKB-UniRule"/>
</dbReference>
<comment type="subcellular location">
    <subcellularLocation>
        <location evidence="16">Cell inner membrane</location>
        <topology evidence="16">Multi-pass membrane protein</topology>
    </subcellularLocation>
    <subcellularLocation>
        <location evidence="2">Cell membrane</location>
        <topology evidence="2">Multi-pass membrane protein</topology>
    </subcellularLocation>
</comment>
<feature type="transmembrane region" description="Helical" evidence="16">
    <location>
        <begin position="327"/>
        <end position="346"/>
    </location>
</feature>
<evidence type="ECO:0000256" key="15">
    <source>
        <dbReference type="PIRSR" id="PIRSR603373-2"/>
    </source>
</evidence>
<dbReference type="GO" id="GO:0005525">
    <property type="term" value="F:GTP binding"/>
    <property type="evidence" value="ECO:0007669"/>
    <property type="project" value="UniProtKB-KW"/>
</dbReference>
<feature type="binding site" evidence="14">
    <location>
        <begin position="54"/>
        <end position="57"/>
    </location>
    <ligand>
        <name>GTP</name>
        <dbReference type="ChEBI" id="CHEBI:37565"/>
        <label>1</label>
    </ligand>
</feature>
<dbReference type="InterPro" id="IPR011640">
    <property type="entry name" value="Fe2_transport_prot_B_C"/>
</dbReference>
<name>A0A2T1E0H1_9CYAN</name>
<evidence type="ECO:0000256" key="12">
    <source>
        <dbReference type="ARBA" id="ARBA00023136"/>
    </source>
</evidence>
<keyword evidence="7 14" id="KW-0547">Nucleotide-binding</keyword>
<dbReference type="PANTHER" id="PTHR43185:SF1">
    <property type="entry name" value="FE(2+) TRANSPORTER FEOB"/>
    <property type="match status" value="1"/>
</dbReference>
<evidence type="ECO:0000256" key="8">
    <source>
        <dbReference type="ARBA" id="ARBA00022989"/>
    </source>
</evidence>
<feature type="transmembrane region" description="Helical" evidence="16">
    <location>
        <begin position="497"/>
        <end position="519"/>
    </location>
</feature>
<feature type="transmembrane region" description="Helical" evidence="16">
    <location>
        <begin position="280"/>
        <end position="300"/>
    </location>
</feature>
<evidence type="ECO:0000256" key="9">
    <source>
        <dbReference type="ARBA" id="ARBA00023004"/>
    </source>
</evidence>
<feature type="binding site" evidence="15">
    <location>
        <position position="19"/>
    </location>
    <ligand>
        <name>Mg(2+)</name>
        <dbReference type="ChEBI" id="CHEBI:18420"/>
        <label>2</label>
    </ligand>
</feature>
<reference evidence="18 19" key="2">
    <citation type="submission" date="2018-03" db="EMBL/GenBank/DDBJ databases">
        <title>The ancient ancestry and fast evolution of plastids.</title>
        <authorList>
            <person name="Moore K.R."/>
            <person name="Magnabosco C."/>
            <person name="Momper L."/>
            <person name="Gold D.A."/>
            <person name="Bosak T."/>
            <person name="Fournier G.P."/>
        </authorList>
    </citation>
    <scope>NUCLEOTIDE SEQUENCE [LARGE SCALE GENOMIC DNA]</scope>
    <source>
        <strain evidence="18 19">ULC18</strain>
    </source>
</reference>
<evidence type="ECO:0000256" key="2">
    <source>
        <dbReference type="ARBA" id="ARBA00004651"/>
    </source>
</evidence>
<keyword evidence="15" id="KW-0479">Metal-binding</keyword>
<dbReference type="InterPro" id="IPR003373">
    <property type="entry name" value="Fe2_transport_prot-B"/>
</dbReference>
<dbReference type="Pfam" id="PF07670">
    <property type="entry name" value="Gate"/>
    <property type="match status" value="2"/>
</dbReference>
<dbReference type="RefSeq" id="WP_106258091.1">
    <property type="nucleotide sequence ID" value="NZ_CAWNSW010000044.1"/>
</dbReference>
<feature type="domain" description="FeoB-type G" evidence="17">
    <location>
        <begin position="1"/>
        <end position="163"/>
    </location>
</feature>
<dbReference type="GO" id="GO:0005886">
    <property type="term" value="C:plasma membrane"/>
    <property type="evidence" value="ECO:0007669"/>
    <property type="project" value="UniProtKB-SubCell"/>
</dbReference>
<feature type="transmembrane region" description="Helical" evidence="16">
    <location>
        <begin position="540"/>
        <end position="560"/>
    </location>
</feature>
<evidence type="ECO:0000256" key="13">
    <source>
        <dbReference type="NCBIfam" id="TIGR00437"/>
    </source>
</evidence>
<keyword evidence="8 16" id="KW-1133">Transmembrane helix</keyword>
<dbReference type="InterPro" id="IPR011642">
    <property type="entry name" value="Gate_dom"/>
</dbReference>
<evidence type="ECO:0000256" key="4">
    <source>
        <dbReference type="ARBA" id="ARBA00022475"/>
    </source>
</evidence>
<proteinExistence type="inferred from homology"/>
<gene>
    <name evidence="18" type="primary">feoB</name>
    <name evidence="18" type="ORF">C7B82_20255</name>
</gene>
<feature type="transmembrane region" description="Helical" evidence="16">
    <location>
        <begin position="388"/>
        <end position="407"/>
    </location>
</feature>
<feature type="binding site" evidence="15">
    <location>
        <position position="23"/>
    </location>
    <ligand>
        <name>Mg(2+)</name>
        <dbReference type="ChEBI" id="CHEBI:18420"/>
        <label>2</label>
    </ligand>
</feature>
<evidence type="ECO:0000256" key="14">
    <source>
        <dbReference type="PIRSR" id="PIRSR603373-1"/>
    </source>
</evidence>
<evidence type="ECO:0000256" key="6">
    <source>
        <dbReference type="ARBA" id="ARBA00022692"/>
    </source>
</evidence>
<dbReference type="InterPro" id="IPR030389">
    <property type="entry name" value="G_FEOB_dom"/>
</dbReference>
<dbReference type="Pfam" id="PF07664">
    <property type="entry name" value="FeoB_C"/>
    <property type="match status" value="1"/>
</dbReference>
<dbReference type="InterPro" id="IPR027417">
    <property type="entry name" value="P-loop_NTPase"/>
</dbReference>
<keyword evidence="9 16" id="KW-0408">Iron</keyword>
<dbReference type="PANTHER" id="PTHR43185">
    <property type="entry name" value="FERROUS IRON TRANSPORT PROTEIN B"/>
    <property type="match status" value="1"/>
</dbReference>
<dbReference type="OrthoDB" id="9809127at2"/>
<keyword evidence="3 16" id="KW-0813">Transport</keyword>
<feature type="binding site" evidence="14">
    <location>
        <begin position="8"/>
        <end position="15"/>
    </location>
    <ligand>
        <name>GTP</name>
        <dbReference type="ChEBI" id="CHEBI:37565"/>
        <label>1</label>
    </ligand>
</feature>
<feature type="binding site" evidence="15">
    <location>
        <position position="22"/>
    </location>
    <ligand>
        <name>Mg(2+)</name>
        <dbReference type="ChEBI" id="CHEBI:18420"/>
        <label>1</label>
    </ligand>
</feature>
<keyword evidence="4" id="KW-1003">Cell membrane</keyword>
<evidence type="ECO:0000256" key="3">
    <source>
        <dbReference type="ARBA" id="ARBA00022448"/>
    </source>
</evidence>
<evidence type="ECO:0000256" key="11">
    <source>
        <dbReference type="ARBA" id="ARBA00023134"/>
    </source>
</evidence>
<dbReference type="GO" id="GO:0046872">
    <property type="term" value="F:metal ion binding"/>
    <property type="evidence" value="ECO:0007669"/>
    <property type="project" value="UniProtKB-KW"/>
</dbReference>
<dbReference type="NCBIfam" id="TIGR00437">
    <property type="entry name" value="feoB"/>
    <property type="match status" value="1"/>
</dbReference>
<evidence type="ECO:0000313" key="19">
    <source>
        <dbReference type="Proteomes" id="UP000239576"/>
    </source>
</evidence>
<evidence type="ECO:0000256" key="16">
    <source>
        <dbReference type="RuleBase" id="RU362098"/>
    </source>
</evidence>
<feature type="transmembrane region" description="Helical" evidence="16">
    <location>
        <begin position="566"/>
        <end position="589"/>
    </location>
</feature>
<dbReference type="Pfam" id="PF02421">
    <property type="entry name" value="FeoB_N"/>
    <property type="match status" value="1"/>
</dbReference>
<comment type="function">
    <text evidence="1 16">Probable transporter of a GTP-driven Fe(2+) uptake system.</text>
</comment>
<keyword evidence="5 16" id="KW-0410">Iron transport</keyword>
<dbReference type="CDD" id="cd01879">
    <property type="entry name" value="FeoB"/>
    <property type="match status" value="1"/>
</dbReference>
<keyword evidence="6 16" id="KW-0812">Transmembrane</keyword>
<organism evidence="18 19">
    <name type="scientific">Stenomitos frigidus ULC18</name>
    <dbReference type="NCBI Taxonomy" id="2107698"/>
    <lineage>
        <taxon>Bacteria</taxon>
        <taxon>Bacillati</taxon>
        <taxon>Cyanobacteriota</taxon>
        <taxon>Cyanophyceae</taxon>
        <taxon>Leptolyngbyales</taxon>
        <taxon>Leptolyngbyaceae</taxon>
        <taxon>Stenomitos</taxon>
    </lineage>
</organism>
<evidence type="ECO:0000259" key="17">
    <source>
        <dbReference type="PROSITE" id="PS51711"/>
    </source>
</evidence>
<dbReference type="EMBL" id="PVWK01000110">
    <property type="protein sequence ID" value="PSB26255.1"/>
    <property type="molecule type" value="Genomic_DNA"/>
</dbReference>
<protein>
    <recommendedName>
        <fullName evidence="13 16">Ferrous iron transport protein B</fullName>
    </recommendedName>
</protein>
<dbReference type="AlphaFoldDB" id="A0A2T1E0H1"/>
<accession>A0A2T1E0H1</accession>
<feature type="transmembrane region" description="Helical" evidence="16">
    <location>
        <begin position="358"/>
        <end position="382"/>
    </location>
</feature>
<dbReference type="Gene3D" id="3.40.50.300">
    <property type="entry name" value="P-loop containing nucleotide triphosphate hydrolases"/>
    <property type="match status" value="1"/>
</dbReference>
<evidence type="ECO:0000256" key="5">
    <source>
        <dbReference type="ARBA" id="ARBA00022496"/>
    </source>
</evidence>
<evidence type="ECO:0000256" key="7">
    <source>
        <dbReference type="ARBA" id="ARBA00022741"/>
    </source>
</evidence>
<evidence type="ECO:0000256" key="1">
    <source>
        <dbReference type="ARBA" id="ARBA00003926"/>
    </source>
</evidence>